<keyword evidence="3" id="KW-1185">Reference proteome</keyword>
<accession>A0AAD7W731</accession>
<dbReference type="Proteomes" id="UP001221898">
    <property type="component" value="Unassembled WGS sequence"/>
</dbReference>
<evidence type="ECO:0000313" key="3">
    <source>
        <dbReference type="Proteomes" id="UP001221898"/>
    </source>
</evidence>
<proteinExistence type="predicted"/>
<feature type="region of interest" description="Disordered" evidence="1">
    <location>
        <begin position="1"/>
        <end position="22"/>
    </location>
</feature>
<sequence>MRFQAWPTKSAQNSSASTTPDPGKSELYVIYTKGLILVACQTGVLTPIHSPAAARPRAEAQGLLMTRVLIQGSVPSRLRGGERGGSALSRFACDPIIAEAARGGASPLGHPAPTLDARCCSFSLPPELGGLSSSLGSSPSPPAFPPLRDRATPRGDRLVPFAELLPASFKTPSLLRLRGVTAARRPDSSPLITWLPRRSLSQRRPSPRRVFSSLYHHRGPGSLPISFNQHEAA</sequence>
<feature type="compositionally biased region" description="Polar residues" evidence="1">
    <location>
        <begin position="7"/>
        <end position="20"/>
    </location>
</feature>
<dbReference type="AlphaFoldDB" id="A0AAD7W731"/>
<feature type="region of interest" description="Disordered" evidence="1">
    <location>
        <begin position="131"/>
        <end position="151"/>
    </location>
</feature>
<evidence type="ECO:0000313" key="2">
    <source>
        <dbReference type="EMBL" id="KAJ8386217.1"/>
    </source>
</evidence>
<gene>
    <name evidence="2" type="ORF">AAFF_G00175370</name>
</gene>
<comment type="caution">
    <text evidence="2">The sequence shown here is derived from an EMBL/GenBank/DDBJ whole genome shotgun (WGS) entry which is preliminary data.</text>
</comment>
<protein>
    <submittedName>
        <fullName evidence="2">Uncharacterized protein</fullName>
    </submittedName>
</protein>
<dbReference type="EMBL" id="JAINUG010000232">
    <property type="protein sequence ID" value="KAJ8386217.1"/>
    <property type="molecule type" value="Genomic_DNA"/>
</dbReference>
<evidence type="ECO:0000256" key="1">
    <source>
        <dbReference type="SAM" id="MobiDB-lite"/>
    </source>
</evidence>
<organism evidence="2 3">
    <name type="scientific">Aldrovandia affinis</name>
    <dbReference type="NCBI Taxonomy" id="143900"/>
    <lineage>
        <taxon>Eukaryota</taxon>
        <taxon>Metazoa</taxon>
        <taxon>Chordata</taxon>
        <taxon>Craniata</taxon>
        <taxon>Vertebrata</taxon>
        <taxon>Euteleostomi</taxon>
        <taxon>Actinopterygii</taxon>
        <taxon>Neopterygii</taxon>
        <taxon>Teleostei</taxon>
        <taxon>Notacanthiformes</taxon>
        <taxon>Halosauridae</taxon>
        <taxon>Aldrovandia</taxon>
    </lineage>
</organism>
<name>A0AAD7W731_9TELE</name>
<reference evidence="2" key="1">
    <citation type="journal article" date="2023" name="Science">
        <title>Genome structures resolve the early diversification of teleost fishes.</title>
        <authorList>
            <person name="Parey E."/>
            <person name="Louis A."/>
            <person name="Montfort J."/>
            <person name="Bouchez O."/>
            <person name="Roques C."/>
            <person name="Iampietro C."/>
            <person name="Lluch J."/>
            <person name="Castinel A."/>
            <person name="Donnadieu C."/>
            <person name="Desvignes T."/>
            <person name="Floi Bucao C."/>
            <person name="Jouanno E."/>
            <person name="Wen M."/>
            <person name="Mejri S."/>
            <person name="Dirks R."/>
            <person name="Jansen H."/>
            <person name="Henkel C."/>
            <person name="Chen W.J."/>
            <person name="Zahm M."/>
            <person name="Cabau C."/>
            <person name="Klopp C."/>
            <person name="Thompson A.W."/>
            <person name="Robinson-Rechavi M."/>
            <person name="Braasch I."/>
            <person name="Lecointre G."/>
            <person name="Bobe J."/>
            <person name="Postlethwait J.H."/>
            <person name="Berthelot C."/>
            <person name="Roest Crollius H."/>
            <person name="Guiguen Y."/>
        </authorList>
    </citation>
    <scope>NUCLEOTIDE SEQUENCE</scope>
    <source>
        <strain evidence="2">NC1722</strain>
    </source>
</reference>